<keyword evidence="8" id="KW-1185">Reference proteome</keyword>
<protein>
    <recommendedName>
        <fullName evidence="6">G-protein coupled receptors family 1 profile domain-containing protein</fullName>
    </recommendedName>
</protein>
<evidence type="ECO:0000256" key="4">
    <source>
        <dbReference type="ARBA" id="ARBA00023136"/>
    </source>
</evidence>
<keyword evidence="2 5" id="KW-0812">Transmembrane</keyword>
<dbReference type="SUPFAM" id="SSF81321">
    <property type="entry name" value="Family A G protein-coupled receptor-like"/>
    <property type="match status" value="1"/>
</dbReference>
<dbReference type="EMBL" id="AZBU02000004">
    <property type="protein sequence ID" value="TKR82617.1"/>
    <property type="molecule type" value="Genomic_DNA"/>
</dbReference>
<name>A0A4U5NHL6_STECR</name>
<dbReference type="Proteomes" id="UP000298663">
    <property type="component" value="Unassembled WGS sequence"/>
</dbReference>
<evidence type="ECO:0000256" key="5">
    <source>
        <dbReference type="SAM" id="Phobius"/>
    </source>
</evidence>
<comment type="subcellular location">
    <subcellularLocation>
        <location evidence="1">Membrane</location>
    </subcellularLocation>
</comment>
<feature type="transmembrane region" description="Helical" evidence="5">
    <location>
        <begin position="110"/>
        <end position="132"/>
    </location>
</feature>
<dbReference type="AlphaFoldDB" id="A0A4U5NHL6"/>
<dbReference type="SMART" id="SM01381">
    <property type="entry name" value="7TM_GPCR_Srsx"/>
    <property type="match status" value="1"/>
</dbReference>
<dbReference type="InterPro" id="IPR019424">
    <property type="entry name" value="7TM_GPCR_Srsx"/>
</dbReference>
<proteinExistence type="predicted"/>
<evidence type="ECO:0000313" key="7">
    <source>
        <dbReference type="EMBL" id="TKR82617.1"/>
    </source>
</evidence>
<dbReference type="CDD" id="cd00637">
    <property type="entry name" value="7tm_classA_rhodopsin-like"/>
    <property type="match status" value="1"/>
</dbReference>
<dbReference type="PANTHER" id="PTHR23360">
    <property type="entry name" value="G-PROTEIN COUPLED RECEPTORS FAMILY 1 PROFILE DOMAIN-CONTAINING PROTEIN-RELATED"/>
    <property type="match status" value="1"/>
</dbReference>
<dbReference type="InterPro" id="IPR000276">
    <property type="entry name" value="GPCR_Rhodpsn"/>
</dbReference>
<gene>
    <name evidence="7" type="ORF">L596_016310</name>
</gene>
<dbReference type="Gene3D" id="1.20.1070.10">
    <property type="entry name" value="Rhodopsin 7-helix transmembrane proteins"/>
    <property type="match status" value="1"/>
</dbReference>
<feature type="transmembrane region" description="Helical" evidence="5">
    <location>
        <begin position="152"/>
        <end position="176"/>
    </location>
</feature>
<dbReference type="Pfam" id="PF10320">
    <property type="entry name" value="7TM_GPCR_Srsx"/>
    <property type="match status" value="1"/>
</dbReference>
<dbReference type="InterPro" id="IPR017452">
    <property type="entry name" value="GPCR_Rhodpsn_7TM"/>
</dbReference>
<dbReference type="PROSITE" id="PS50262">
    <property type="entry name" value="G_PROTEIN_RECEP_F1_2"/>
    <property type="match status" value="1"/>
</dbReference>
<dbReference type="InterPro" id="IPR047130">
    <property type="entry name" value="7TM_GPCR_Srsx_nematod"/>
</dbReference>
<feature type="transmembrane region" description="Helical" evidence="5">
    <location>
        <begin position="68"/>
        <end position="89"/>
    </location>
</feature>
<comment type="caution">
    <text evidence="7">The sequence shown here is derived from an EMBL/GenBank/DDBJ whole genome shotgun (WGS) entry which is preliminary data.</text>
</comment>
<dbReference type="PANTHER" id="PTHR23360:SF37">
    <property type="entry name" value="G-PROTEIN COUPLED RECEPTORS FAMILY 1 PROFILE DOMAIN-CONTAINING PROTEIN"/>
    <property type="match status" value="1"/>
</dbReference>
<dbReference type="GO" id="GO:0016020">
    <property type="term" value="C:membrane"/>
    <property type="evidence" value="ECO:0007669"/>
    <property type="project" value="UniProtKB-SubCell"/>
</dbReference>
<keyword evidence="4 5" id="KW-0472">Membrane</keyword>
<reference evidence="7 8" key="2">
    <citation type="journal article" date="2019" name="G3 (Bethesda)">
        <title>Hybrid Assembly of the Genome of the Entomopathogenic Nematode Steinernema carpocapsae Identifies the X-Chromosome.</title>
        <authorList>
            <person name="Serra L."/>
            <person name="Macchietto M."/>
            <person name="Macias-Munoz A."/>
            <person name="McGill C.J."/>
            <person name="Rodriguez I.M."/>
            <person name="Rodriguez B."/>
            <person name="Murad R."/>
            <person name="Mortazavi A."/>
        </authorList>
    </citation>
    <scope>NUCLEOTIDE SEQUENCE [LARGE SCALE GENOMIC DNA]</scope>
    <source>
        <strain evidence="7 8">ALL</strain>
    </source>
</reference>
<feature type="transmembrane region" description="Helical" evidence="5">
    <location>
        <begin position="197"/>
        <end position="220"/>
    </location>
</feature>
<feature type="transmembrane region" description="Helical" evidence="5">
    <location>
        <begin position="29"/>
        <end position="48"/>
    </location>
</feature>
<evidence type="ECO:0000256" key="2">
    <source>
        <dbReference type="ARBA" id="ARBA00022692"/>
    </source>
</evidence>
<evidence type="ECO:0000259" key="6">
    <source>
        <dbReference type="PROSITE" id="PS50262"/>
    </source>
</evidence>
<accession>A0A4U5NHL6</accession>
<feature type="domain" description="G-protein coupled receptors family 1 profile" evidence="6">
    <location>
        <begin position="11"/>
        <end position="248"/>
    </location>
</feature>
<dbReference type="GO" id="GO:0004930">
    <property type="term" value="F:G protein-coupled receptor activity"/>
    <property type="evidence" value="ECO:0007669"/>
    <property type="project" value="InterPro"/>
</dbReference>
<reference evidence="7 8" key="1">
    <citation type="journal article" date="2015" name="Genome Biol.">
        <title>Comparative genomics of Steinernema reveals deeply conserved gene regulatory networks.</title>
        <authorList>
            <person name="Dillman A.R."/>
            <person name="Macchietto M."/>
            <person name="Porter C.F."/>
            <person name="Rogers A."/>
            <person name="Williams B."/>
            <person name="Antoshechkin I."/>
            <person name="Lee M.M."/>
            <person name="Goodwin Z."/>
            <person name="Lu X."/>
            <person name="Lewis E.E."/>
            <person name="Goodrich-Blair H."/>
            <person name="Stock S.P."/>
            <person name="Adams B.J."/>
            <person name="Sternberg P.W."/>
            <person name="Mortazavi A."/>
        </authorList>
    </citation>
    <scope>NUCLEOTIDE SEQUENCE [LARGE SCALE GENOMIC DNA]</scope>
    <source>
        <strain evidence="7 8">ALL</strain>
    </source>
</reference>
<evidence type="ECO:0000313" key="8">
    <source>
        <dbReference type="Proteomes" id="UP000298663"/>
    </source>
</evidence>
<keyword evidence="3 5" id="KW-1133">Transmembrane helix</keyword>
<evidence type="ECO:0000256" key="3">
    <source>
        <dbReference type="ARBA" id="ARBA00022989"/>
    </source>
</evidence>
<evidence type="ECO:0000256" key="1">
    <source>
        <dbReference type="ARBA" id="ARBA00004370"/>
    </source>
</evidence>
<feature type="transmembrane region" description="Helical" evidence="5">
    <location>
        <begin position="232"/>
        <end position="250"/>
    </location>
</feature>
<sequence length="290" mass="33214">MTVILSVGVFGNLNIILATLRKKHLKTKVHLLICLMALMDLISIAFELSSAVRMFRDEKEMPRKKCFGFLWVYLTVYDAQMVIGLAVAVDRFVAVSYPMRYLKLFSRIPTPLILLIACFLGAIPVFFAYLNLTDDIIPICNPPLVMPEKVYFYWNGMTMVLVLSIIVIYSAVFVVINRLEKTQKNIRQLKITKTLASMIIAYASTKVIAVITTFFVPLILKDHAFVEAIATYMVLFVSIEYGINYWLLLLRKDDTYRRPFMEQLGLGGWLKKHAWTSDSIQRHGLGSRHS</sequence>
<organism evidence="7 8">
    <name type="scientific">Steinernema carpocapsae</name>
    <name type="common">Entomopathogenic nematode</name>
    <dbReference type="NCBI Taxonomy" id="34508"/>
    <lineage>
        <taxon>Eukaryota</taxon>
        <taxon>Metazoa</taxon>
        <taxon>Ecdysozoa</taxon>
        <taxon>Nematoda</taxon>
        <taxon>Chromadorea</taxon>
        <taxon>Rhabditida</taxon>
        <taxon>Tylenchina</taxon>
        <taxon>Panagrolaimomorpha</taxon>
        <taxon>Strongyloidoidea</taxon>
        <taxon>Steinernematidae</taxon>
        <taxon>Steinernema</taxon>
    </lineage>
</organism>
<dbReference type="OrthoDB" id="5865233at2759"/>